<organism evidence="1 2">
    <name type="scientific">Massarina eburnea CBS 473.64</name>
    <dbReference type="NCBI Taxonomy" id="1395130"/>
    <lineage>
        <taxon>Eukaryota</taxon>
        <taxon>Fungi</taxon>
        <taxon>Dikarya</taxon>
        <taxon>Ascomycota</taxon>
        <taxon>Pezizomycotina</taxon>
        <taxon>Dothideomycetes</taxon>
        <taxon>Pleosporomycetidae</taxon>
        <taxon>Pleosporales</taxon>
        <taxon>Massarineae</taxon>
        <taxon>Massarinaceae</taxon>
        <taxon>Massarina</taxon>
    </lineage>
</organism>
<gene>
    <name evidence="1" type="ORF">P280DRAFT_465399</name>
</gene>
<dbReference type="EMBL" id="MU006777">
    <property type="protein sequence ID" value="KAF2645596.1"/>
    <property type="molecule type" value="Genomic_DNA"/>
</dbReference>
<evidence type="ECO:0000313" key="1">
    <source>
        <dbReference type="EMBL" id="KAF2645596.1"/>
    </source>
</evidence>
<name>A0A6A6SCM7_9PLEO</name>
<dbReference type="OrthoDB" id="3734023at2759"/>
<keyword evidence="2" id="KW-1185">Reference proteome</keyword>
<evidence type="ECO:0000313" key="2">
    <source>
        <dbReference type="Proteomes" id="UP000799753"/>
    </source>
</evidence>
<dbReference type="AlphaFoldDB" id="A0A6A6SCM7"/>
<accession>A0A6A6SCM7</accession>
<proteinExistence type="predicted"/>
<dbReference type="Proteomes" id="UP000799753">
    <property type="component" value="Unassembled WGS sequence"/>
</dbReference>
<protein>
    <submittedName>
        <fullName evidence="1">Uncharacterized protein</fullName>
    </submittedName>
</protein>
<reference evidence="1" key="1">
    <citation type="journal article" date="2020" name="Stud. Mycol.">
        <title>101 Dothideomycetes genomes: a test case for predicting lifestyles and emergence of pathogens.</title>
        <authorList>
            <person name="Haridas S."/>
            <person name="Albert R."/>
            <person name="Binder M."/>
            <person name="Bloem J."/>
            <person name="Labutti K."/>
            <person name="Salamov A."/>
            <person name="Andreopoulos B."/>
            <person name="Baker S."/>
            <person name="Barry K."/>
            <person name="Bills G."/>
            <person name="Bluhm B."/>
            <person name="Cannon C."/>
            <person name="Castanera R."/>
            <person name="Culley D."/>
            <person name="Daum C."/>
            <person name="Ezra D."/>
            <person name="Gonzalez J."/>
            <person name="Henrissat B."/>
            <person name="Kuo A."/>
            <person name="Liang C."/>
            <person name="Lipzen A."/>
            <person name="Lutzoni F."/>
            <person name="Magnuson J."/>
            <person name="Mondo S."/>
            <person name="Nolan M."/>
            <person name="Ohm R."/>
            <person name="Pangilinan J."/>
            <person name="Park H.-J."/>
            <person name="Ramirez L."/>
            <person name="Alfaro M."/>
            <person name="Sun H."/>
            <person name="Tritt A."/>
            <person name="Yoshinaga Y."/>
            <person name="Zwiers L.-H."/>
            <person name="Turgeon B."/>
            <person name="Goodwin S."/>
            <person name="Spatafora J."/>
            <person name="Crous P."/>
            <person name="Grigoriev I."/>
        </authorList>
    </citation>
    <scope>NUCLEOTIDE SEQUENCE</scope>
    <source>
        <strain evidence="1">CBS 473.64</strain>
    </source>
</reference>
<sequence>MAPTWPASPVRAELLLKLPRELRDGIYDHVLKQSGEVPLKASYLDGIPPLFWKDATLLAEALQNFYAVNTFVLSLETDAFKGLAKPWGPYPEAKTHIRHLVITCGERYSIKSAAEYEETAWCSHDRRRWSQLLELPNLRSLTVNLQKMHETSLFTMDFGPILYALRESRPGINITFNISFDEKLQSVFDDPWWSQFNHSPQPVNQQFAAFNAPPDRYKEMGFIDISELVAAPSEEDYRYVAEFLPRKKMPAVPRAAEGLMSETAANRRVLGKYYVVKEPGLLRVLMEDQYRVYLKCEKEREARA</sequence>